<keyword evidence="2" id="KW-1185">Reference proteome</keyword>
<accession>A0ACB9BQR9</accession>
<dbReference type="EMBL" id="CM042014">
    <property type="protein sequence ID" value="KAI3724254.1"/>
    <property type="molecule type" value="Genomic_DNA"/>
</dbReference>
<sequence length="99" mass="11157">MSLPLLQLVLSTSCPKTATGSGSSTCGHRRKQKQLHESWTTQYDTYEVPGLKRPPNFGLVETRPQEAVRMGYRGADKTATTYDLVEQIHYHNQPIEPEP</sequence>
<reference evidence="1 2" key="2">
    <citation type="journal article" date="2022" name="Mol. Ecol. Resour.">
        <title>The genomes of chicory, endive, great burdock and yacon provide insights into Asteraceae paleo-polyploidization history and plant inulin production.</title>
        <authorList>
            <person name="Fan W."/>
            <person name="Wang S."/>
            <person name="Wang H."/>
            <person name="Wang A."/>
            <person name="Jiang F."/>
            <person name="Liu H."/>
            <person name="Zhao H."/>
            <person name="Xu D."/>
            <person name="Zhang Y."/>
        </authorList>
    </citation>
    <scope>NUCLEOTIDE SEQUENCE [LARGE SCALE GENOMIC DNA]</scope>
    <source>
        <strain evidence="2">cv. Punajuju</strain>
        <tissue evidence="1">Leaves</tissue>
    </source>
</reference>
<gene>
    <name evidence="1" type="ORF">L2E82_36025</name>
</gene>
<proteinExistence type="predicted"/>
<comment type="caution">
    <text evidence="1">The sequence shown here is derived from an EMBL/GenBank/DDBJ whole genome shotgun (WGS) entry which is preliminary data.</text>
</comment>
<dbReference type="Proteomes" id="UP001055811">
    <property type="component" value="Linkage Group LG06"/>
</dbReference>
<name>A0ACB9BQR9_CICIN</name>
<protein>
    <submittedName>
        <fullName evidence="1">Uncharacterized protein</fullName>
    </submittedName>
</protein>
<organism evidence="1 2">
    <name type="scientific">Cichorium intybus</name>
    <name type="common">Chicory</name>
    <dbReference type="NCBI Taxonomy" id="13427"/>
    <lineage>
        <taxon>Eukaryota</taxon>
        <taxon>Viridiplantae</taxon>
        <taxon>Streptophyta</taxon>
        <taxon>Embryophyta</taxon>
        <taxon>Tracheophyta</taxon>
        <taxon>Spermatophyta</taxon>
        <taxon>Magnoliopsida</taxon>
        <taxon>eudicotyledons</taxon>
        <taxon>Gunneridae</taxon>
        <taxon>Pentapetalae</taxon>
        <taxon>asterids</taxon>
        <taxon>campanulids</taxon>
        <taxon>Asterales</taxon>
        <taxon>Asteraceae</taxon>
        <taxon>Cichorioideae</taxon>
        <taxon>Cichorieae</taxon>
        <taxon>Cichoriinae</taxon>
        <taxon>Cichorium</taxon>
    </lineage>
</organism>
<reference evidence="2" key="1">
    <citation type="journal article" date="2022" name="Mol. Ecol. Resour.">
        <title>The genomes of chicory, endive, great burdock and yacon provide insights into Asteraceae palaeo-polyploidization history and plant inulin production.</title>
        <authorList>
            <person name="Fan W."/>
            <person name="Wang S."/>
            <person name="Wang H."/>
            <person name="Wang A."/>
            <person name="Jiang F."/>
            <person name="Liu H."/>
            <person name="Zhao H."/>
            <person name="Xu D."/>
            <person name="Zhang Y."/>
        </authorList>
    </citation>
    <scope>NUCLEOTIDE SEQUENCE [LARGE SCALE GENOMIC DNA]</scope>
    <source>
        <strain evidence="2">cv. Punajuju</strain>
    </source>
</reference>
<evidence type="ECO:0000313" key="1">
    <source>
        <dbReference type="EMBL" id="KAI3724254.1"/>
    </source>
</evidence>
<evidence type="ECO:0000313" key="2">
    <source>
        <dbReference type="Proteomes" id="UP001055811"/>
    </source>
</evidence>